<protein>
    <submittedName>
        <fullName evidence="2">Uncharacterized protein</fullName>
    </submittedName>
</protein>
<reference evidence="2 3" key="1">
    <citation type="submission" date="2016-10" db="EMBL/GenBank/DDBJ databases">
        <authorList>
            <person name="de Groot N.N."/>
        </authorList>
    </citation>
    <scope>NUCLEOTIDE SEQUENCE [LARGE SCALE GENOMIC DNA]</scope>
    <source>
        <strain evidence="2 3">DSM 8512</strain>
    </source>
</reference>
<accession>A0A1H8GFQ2</accession>
<evidence type="ECO:0000313" key="3">
    <source>
        <dbReference type="Proteomes" id="UP000199054"/>
    </source>
</evidence>
<sequence length="156" mass="17329">MRRTAKLWAICANVLFAGHVGTVSAEQVMLPLPEAPARQLTCEWGASRELTYDDPANPEVREIPLGGDHKPTFTMWTDGRALSDISLSRWADWMQIGSGKQICTENHISITCGYGPTAIVLDRRTLRGVELNTFSLFLTEETPSVQISNFLCRFTG</sequence>
<keyword evidence="3" id="KW-1185">Reference proteome</keyword>
<keyword evidence="1" id="KW-0732">Signal</keyword>
<organism evidence="2 3">
    <name type="scientific">Paracoccus alcaliphilus</name>
    <dbReference type="NCBI Taxonomy" id="34002"/>
    <lineage>
        <taxon>Bacteria</taxon>
        <taxon>Pseudomonadati</taxon>
        <taxon>Pseudomonadota</taxon>
        <taxon>Alphaproteobacteria</taxon>
        <taxon>Rhodobacterales</taxon>
        <taxon>Paracoccaceae</taxon>
        <taxon>Paracoccus</taxon>
    </lineage>
</organism>
<dbReference type="AlphaFoldDB" id="A0A1H8GFQ2"/>
<proteinExistence type="predicted"/>
<dbReference type="EMBL" id="FODE01000006">
    <property type="protein sequence ID" value="SEN42574.1"/>
    <property type="molecule type" value="Genomic_DNA"/>
</dbReference>
<feature type="signal peptide" evidence="1">
    <location>
        <begin position="1"/>
        <end position="25"/>
    </location>
</feature>
<dbReference type="Proteomes" id="UP000199054">
    <property type="component" value="Unassembled WGS sequence"/>
</dbReference>
<name>A0A1H8GFQ2_9RHOB</name>
<feature type="chain" id="PRO_5011749147" evidence="1">
    <location>
        <begin position="26"/>
        <end position="156"/>
    </location>
</feature>
<gene>
    <name evidence="2" type="ORF">SAMN04489859_1006157</name>
</gene>
<evidence type="ECO:0000256" key="1">
    <source>
        <dbReference type="SAM" id="SignalP"/>
    </source>
</evidence>
<dbReference type="RefSeq" id="WP_090611058.1">
    <property type="nucleotide sequence ID" value="NZ_CP067124.1"/>
</dbReference>
<evidence type="ECO:0000313" key="2">
    <source>
        <dbReference type="EMBL" id="SEN42574.1"/>
    </source>
</evidence>